<keyword evidence="10" id="KW-1185">Reference proteome</keyword>
<evidence type="ECO:0000259" key="8">
    <source>
        <dbReference type="PROSITE" id="PS50011"/>
    </source>
</evidence>
<evidence type="ECO:0000313" key="9">
    <source>
        <dbReference type="EMBL" id="GJN87853.1"/>
    </source>
</evidence>
<evidence type="ECO:0000256" key="5">
    <source>
        <dbReference type="ARBA" id="ARBA00022840"/>
    </source>
</evidence>
<feature type="compositionally biased region" description="Pro residues" evidence="7">
    <location>
        <begin position="713"/>
        <end position="730"/>
    </location>
</feature>
<evidence type="ECO:0000256" key="3">
    <source>
        <dbReference type="ARBA" id="ARBA00022741"/>
    </source>
</evidence>
<feature type="compositionally biased region" description="Low complexity" evidence="7">
    <location>
        <begin position="1139"/>
        <end position="1169"/>
    </location>
</feature>
<feature type="compositionally biased region" description="Low complexity" evidence="7">
    <location>
        <begin position="987"/>
        <end position="1004"/>
    </location>
</feature>
<feature type="compositionally biased region" description="Basic and acidic residues" evidence="7">
    <location>
        <begin position="310"/>
        <end position="321"/>
    </location>
</feature>
<evidence type="ECO:0000256" key="6">
    <source>
        <dbReference type="PROSITE-ProRule" id="PRU10141"/>
    </source>
</evidence>
<dbReference type="InterPro" id="IPR011009">
    <property type="entry name" value="Kinase-like_dom_sf"/>
</dbReference>
<keyword evidence="3 6" id="KW-0547">Nucleotide-binding</keyword>
<dbReference type="Proteomes" id="UP001342314">
    <property type="component" value="Unassembled WGS sequence"/>
</dbReference>
<feature type="compositionally biased region" description="Pro residues" evidence="7">
    <location>
        <begin position="1054"/>
        <end position="1063"/>
    </location>
</feature>
<dbReference type="EMBL" id="BQKY01000002">
    <property type="protein sequence ID" value="GJN87853.1"/>
    <property type="molecule type" value="Genomic_DNA"/>
</dbReference>
<dbReference type="GO" id="GO:0000196">
    <property type="term" value="P:cell integrity MAPK cascade"/>
    <property type="evidence" value="ECO:0007669"/>
    <property type="project" value="UniProtKB-ARBA"/>
</dbReference>
<evidence type="ECO:0000256" key="7">
    <source>
        <dbReference type="SAM" id="MobiDB-lite"/>
    </source>
</evidence>
<feature type="compositionally biased region" description="Basic and acidic residues" evidence="7">
    <location>
        <begin position="785"/>
        <end position="815"/>
    </location>
</feature>
<name>A0AAV5GCN7_9BASI</name>
<feature type="compositionally biased region" description="Low complexity" evidence="7">
    <location>
        <begin position="172"/>
        <end position="189"/>
    </location>
</feature>
<feature type="region of interest" description="Disordered" evidence="7">
    <location>
        <begin position="1267"/>
        <end position="1308"/>
    </location>
</feature>
<feature type="compositionally biased region" description="Basic and acidic residues" evidence="7">
    <location>
        <begin position="747"/>
        <end position="756"/>
    </location>
</feature>
<gene>
    <name evidence="9" type="ORF">Rhopal_000808-T1</name>
</gene>
<dbReference type="GO" id="GO:0004709">
    <property type="term" value="F:MAP kinase kinase kinase activity"/>
    <property type="evidence" value="ECO:0007669"/>
    <property type="project" value="UniProtKB-ARBA"/>
</dbReference>
<dbReference type="SUPFAM" id="SSF56112">
    <property type="entry name" value="Protein kinase-like (PK-like)"/>
    <property type="match status" value="1"/>
</dbReference>
<feature type="compositionally biased region" description="Polar residues" evidence="7">
    <location>
        <begin position="45"/>
        <end position="54"/>
    </location>
</feature>
<accession>A0AAV5GCN7</accession>
<feature type="compositionally biased region" description="Polar residues" evidence="7">
    <location>
        <begin position="613"/>
        <end position="622"/>
    </location>
</feature>
<dbReference type="Pfam" id="PF00069">
    <property type="entry name" value="Pkinase"/>
    <property type="match status" value="1"/>
</dbReference>
<feature type="compositionally biased region" description="Pro residues" evidence="7">
    <location>
        <begin position="154"/>
        <end position="171"/>
    </location>
</feature>
<keyword evidence="5 6" id="KW-0067">ATP-binding</keyword>
<dbReference type="PROSITE" id="PS50011">
    <property type="entry name" value="PROTEIN_KINASE_DOM"/>
    <property type="match status" value="1"/>
</dbReference>
<organism evidence="9 10">
    <name type="scientific">Rhodotorula paludigena</name>
    <dbReference type="NCBI Taxonomy" id="86838"/>
    <lineage>
        <taxon>Eukaryota</taxon>
        <taxon>Fungi</taxon>
        <taxon>Dikarya</taxon>
        <taxon>Basidiomycota</taxon>
        <taxon>Pucciniomycotina</taxon>
        <taxon>Microbotryomycetes</taxon>
        <taxon>Sporidiobolales</taxon>
        <taxon>Sporidiobolaceae</taxon>
        <taxon>Rhodotorula</taxon>
    </lineage>
</organism>
<dbReference type="FunFam" id="3.30.200.20:FF:000387">
    <property type="entry name" value="Serine/threonine-protein kinase STE11"/>
    <property type="match status" value="1"/>
</dbReference>
<comment type="caution">
    <text evidence="9">The sequence shown here is derived from an EMBL/GenBank/DDBJ whole genome shotgun (WGS) entry which is preliminary data.</text>
</comment>
<feature type="compositionally biased region" description="Polar residues" evidence="7">
    <location>
        <begin position="506"/>
        <end position="518"/>
    </location>
</feature>
<dbReference type="InterPro" id="IPR000719">
    <property type="entry name" value="Prot_kinase_dom"/>
</dbReference>
<feature type="compositionally biased region" description="Polar residues" evidence="7">
    <location>
        <begin position="556"/>
        <end position="565"/>
    </location>
</feature>
<feature type="compositionally biased region" description="Low complexity" evidence="7">
    <location>
        <begin position="448"/>
        <end position="458"/>
    </location>
</feature>
<feature type="binding site" evidence="6">
    <location>
        <position position="1414"/>
    </location>
    <ligand>
        <name>ATP</name>
        <dbReference type="ChEBI" id="CHEBI:30616"/>
    </ligand>
</feature>
<feature type="region of interest" description="Disordered" evidence="7">
    <location>
        <begin position="613"/>
        <end position="894"/>
    </location>
</feature>
<feature type="compositionally biased region" description="Basic and acidic residues" evidence="7">
    <location>
        <begin position="846"/>
        <end position="856"/>
    </location>
</feature>
<proteinExistence type="inferred from homology"/>
<evidence type="ECO:0000256" key="1">
    <source>
        <dbReference type="ARBA" id="ARBA00006529"/>
    </source>
</evidence>
<evidence type="ECO:0000313" key="10">
    <source>
        <dbReference type="Proteomes" id="UP001342314"/>
    </source>
</evidence>
<feature type="region of interest" description="Disordered" evidence="7">
    <location>
        <begin position="914"/>
        <end position="1065"/>
    </location>
</feature>
<sequence length="1690" mass="178516">MQAPADRYRSPPPAQQQHHYHPPGGPSSPPVPPSVRPLPTPLSPGQCSASSAGSVQYGAVRSPVQTSPYGAMSPGSPPTRTSGFRPQPPIPSAYEQQRSFSGAELRRDSHDAAPMSAGGYSANGSAYRRDGSSGSSARQLMSPTSQAGAYSPIAPLPPSSRQPSSPLPPSRSPGFSPAPSTSSRFGSSPSSPPSFPPLPQGTVCTATADLESLAVVPLGSVSSSAAIKDLIMSRLHIPDADMYRHAFYLTRIGGGEGVRVSDDELWDAVRRSAEGQGPQVTVFVKEVVARREGHSPETGRSAAEYAGGAERLRRERERERSAASASSVASSSAHRRQSPSTSSHASDRSQGDEFGVPGSGLRSEHPLWASMSSASRGHGSRQASAASADTGSSLNGARVVSSPASVGHFSPPIAASSEGGSGFRDRSGSVGLKTSPEDYFHISPPLPSAHASSSARSSPNPPSAFHPHLPSSPVPPQHGSAHVVMGPSGPTRRLPPQPHQVDQRSHTTPSIQVTSPGWTRTVAAPAQQITVPPPRPSVTAVPPQSRPLPPQDPRSTLPQYGSQPYRNLPLPGTQSPYHNLSLQNQFSSVVHIAPSAQPQRNPAILPPRATTLAVQPQTQRMGSKSADDLRGHFAGAHTPPVPLQPQATAPSAGAASGFRPPLGPMGYPGAGGSRPPQPPSQHQQQHPPSAPASAFYSAPVQAQHQGAARASPSPSPAPSPFSPAAPPPLPHHAQTQPVPSAGPPPQHHFDALRRPVLEQSQSQPAPGSAARPATVYDVRSGGAIEDARLAEQAHQRRQSETLEREIEDAERERRTSSGSAAGEWPSPTPSAPPFQDDDGAFDGIPEAERRPLHPRDQQQQQQQQPVSRATSPPSTSSGPITPASDAPIAIPAIVQPSPTAAPALVKPRLVDEFGDPLDEETSTWFPVGQPPLSLIKPPSAPTPPPHAPPPSAPATIVNVPSAASTITTAVPAPSSYGSSSPMRRQNSAPGSTGASGSGSDSSPGHGAGRRDSVPTAQDWTQTILSRFGASTTGEEGTLVPGGTASGTGTLRPSPVSPSAPPVMPKVVDEFGDEIEEDAATFFPGHGPALNLPPKPSPLGIGAGGMLNRSSSLGSRPSLRLKIDTPTPTTGSPAPPPHAGPALDSSRSSESSPPVSSASNRRSASESDSSFTNALERINLSGRRSETSSATGGNDGGTSGGRRKFPHPRLDDLVRLPSSPFARRNSFASREQDDKDWAFRPPVETVLEHLDVFFPEHDLDKPVFDLPTPGASTPSTGHASPVRDVASSHAPPSSATYLSGAPRRTGTHLGYRKSIRVVAQDRKRMLQKAGNNVARAASGLASNLLRRKSTKLFGARIEEVTSAQMKDINAIKDTSGDDPENFSYKWIKGDLIGRGTYGHVYIALSVTTGETIAVKQVEMPRTFSDKEDQRTKGMISSLKAEIELLKDLDHPNIVLYLGMEQTPEFLSIFLEYVPGGSIGRIIRTHGKFEENVIKFFTLQILDGLGYLHSLGILHRDMKADNILIDQDGMCKISDFGTSKKSGDIYQNNENMSMQGSIFWMAPEVIHNNKQGYSAKADIWSLGCICIEMLAGSRPWEGEGFMAAMFKLGAERMRPPLPPDVTLSAEADQFVSACLAIEPEHRPKATEAKHHPFLATLDPSWSFTQTSLYRIMRSEEDRRAHKPTTPLAHDNA</sequence>
<feature type="compositionally biased region" description="Low complexity" evidence="7">
    <location>
        <begin position="322"/>
        <end position="332"/>
    </location>
</feature>
<feature type="compositionally biased region" description="Low complexity" evidence="7">
    <location>
        <begin position="1108"/>
        <end position="1131"/>
    </location>
</feature>
<keyword evidence="2" id="KW-0808">Transferase</keyword>
<feature type="compositionally biased region" description="Pro residues" evidence="7">
    <location>
        <begin position="459"/>
        <end position="476"/>
    </location>
</feature>
<feature type="compositionally biased region" description="Low complexity" evidence="7">
    <location>
        <begin position="680"/>
        <end position="699"/>
    </location>
</feature>
<dbReference type="InterPro" id="IPR050538">
    <property type="entry name" value="MAP_kinase_kinase_kinase"/>
</dbReference>
<dbReference type="SMART" id="SM00220">
    <property type="entry name" value="S_TKc"/>
    <property type="match status" value="1"/>
</dbReference>
<reference evidence="9 10" key="1">
    <citation type="submission" date="2021-12" db="EMBL/GenBank/DDBJ databases">
        <title>High titer production of polyol ester of fatty acids by Rhodotorula paludigena BS15 towards product separation-free biomass refinery.</title>
        <authorList>
            <person name="Mano J."/>
            <person name="Ono H."/>
            <person name="Tanaka T."/>
            <person name="Naito K."/>
            <person name="Sushida H."/>
            <person name="Ike M."/>
            <person name="Tokuyasu K."/>
            <person name="Kitaoka M."/>
        </authorList>
    </citation>
    <scope>NUCLEOTIDE SEQUENCE [LARGE SCALE GENOMIC DNA]</scope>
    <source>
        <strain evidence="9 10">BS15</strain>
    </source>
</reference>
<feature type="region of interest" description="Disordered" evidence="7">
    <location>
        <begin position="1080"/>
        <end position="1216"/>
    </location>
</feature>
<feature type="compositionally biased region" description="Pro residues" evidence="7">
    <location>
        <begin position="23"/>
        <end position="42"/>
    </location>
</feature>
<feature type="domain" description="Protein kinase" evidence="8">
    <location>
        <begin position="1385"/>
        <end position="1652"/>
    </location>
</feature>
<comment type="similarity">
    <text evidence="1">Belongs to the protein kinase superfamily. STE Ser/Thr protein kinase family. MAP kinase kinase kinase subfamily.</text>
</comment>
<protein>
    <recommendedName>
        <fullName evidence="8">Protein kinase domain-containing protein</fullName>
    </recommendedName>
</protein>
<dbReference type="Gene3D" id="1.10.510.10">
    <property type="entry name" value="Transferase(Phosphotransferase) domain 1"/>
    <property type="match status" value="1"/>
</dbReference>
<dbReference type="GO" id="GO:0005524">
    <property type="term" value="F:ATP binding"/>
    <property type="evidence" value="ECO:0007669"/>
    <property type="project" value="UniProtKB-UniRule"/>
</dbReference>
<dbReference type="PROSITE" id="PS00108">
    <property type="entry name" value="PROTEIN_KINASE_ST"/>
    <property type="match status" value="1"/>
</dbReference>
<keyword evidence="4" id="KW-0418">Kinase</keyword>
<feature type="region of interest" description="Disordered" evidence="7">
    <location>
        <begin position="1"/>
        <end position="202"/>
    </location>
</feature>
<feature type="compositionally biased region" description="Low complexity" evidence="7">
    <location>
        <begin position="857"/>
        <end position="893"/>
    </location>
</feature>
<dbReference type="InterPro" id="IPR017441">
    <property type="entry name" value="Protein_kinase_ATP_BS"/>
</dbReference>
<feature type="compositionally biased region" description="Polar residues" evidence="7">
    <location>
        <begin position="370"/>
        <end position="395"/>
    </location>
</feature>
<dbReference type="PANTHER" id="PTHR48016">
    <property type="entry name" value="MAP KINASE KINASE KINASE SSK2-RELATED-RELATED"/>
    <property type="match status" value="1"/>
</dbReference>
<feature type="region of interest" description="Disordered" evidence="7">
    <location>
        <begin position="291"/>
        <end position="579"/>
    </location>
</feature>
<feature type="compositionally biased region" description="Polar residues" evidence="7">
    <location>
        <begin position="132"/>
        <end position="148"/>
    </location>
</feature>
<dbReference type="InterPro" id="IPR008271">
    <property type="entry name" value="Ser/Thr_kinase_AS"/>
</dbReference>
<dbReference type="FunFam" id="1.10.510.10:FF:000182">
    <property type="entry name" value="MAP kinase kinase kinase mkh1"/>
    <property type="match status" value="1"/>
</dbReference>
<feature type="compositionally biased region" description="Pro residues" evidence="7">
    <location>
        <begin position="938"/>
        <end position="952"/>
    </location>
</feature>
<dbReference type="PROSITE" id="PS00107">
    <property type="entry name" value="PROTEIN_KINASE_ATP"/>
    <property type="match status" value="1"/>
</dbReference>
<evidence type="ECO:0000256" key="2">
    <source>
        <dbReference type="ARBA" id="ARBA00022679"/>
    </source>
</evidence>
<evidence type="ECO:0000256" key="4">
    <source>
        <dbReference type="ARBA" id="ARBA00022777"/>
    </source>
</evidence>
<dbReference type="PANTHER" id="PTHR48016:SF48">
    <property type="entry name" value="SERINE_THREONINE-PROTEIN KINASE BCK1_SLK1_SSP31"/>
    <property type="match status" value="1"/>
</dbReference>
<feature type="compositionally biased region" description="Polar residues" evidence="7">
    <location>
        <begin position="1014"/>
        <end position="1034"/>
    </location>
</feature>
<feature type="compositionally biased region" description="Pro residues" evidence="7">
    <location>
        <begin position="190"/>
        <end position="199"/>
    </location>
</feature>
<feature type="compositionally biased region" description="Polar residues" evidence="7">
    <location>
        <begin position="975"/>
        <end position="986"/>
    </location>
</feature>